<dbReference type="PROSITE" id="PS51257">
    <property type="entry name" value="PROKAR_LIPOPROTEIN"/>
    <property type="match status" value="1"/>
</dbReference>
<sequence length="131" mass="15256">MGIKICSILLFFCIIVAGCSGVRNEQRTLELKQLAINKDNSISGTFFLGSGYINQDNDIYYYFYTKNENGVIRLRKAIYHRIKIIEDNNTKPYVIVQIKCDSNECWVPSYAEWEFHIPENSIIENYNVNLN</sequence>
<reference evidence="1" key="1">
    <citation type="journal article" date="2015" name="Nature">
        <title>Complex archaea that bridge the gap between prokaryotes and eukaryotes.</title>
        <authorList>
            <person name="Spang A."/>
            <person name="Saw J.H."/>
            <person name="Jorgensen S.L."/>
            <person name="Zaremba-Niedzwiedzka K."/>
            <person name="Martijn J."/>
            <person name="Lind A.E."/>
            <person name="van Eijk R."/>
            <person name="Schleper C."/>
            <person name="Guy L."/>
            <person name="Ettema T.J."/>
        </authorList>
    </citation>
    <scope>NUCLEOTIDE SEQUENCE</scope>
</reference>
<evidence type="ECO:0000313" key="1">
    <source>
        <dbReference type="EMBL" id="KKL06152.1"/>
    </source>
</evidence>
<protein>
    <recommendedName>
        <fullName evidence="2">Lipoprotein</fullName>
    </recommendedName>
</protein>
<dbReference type="AlphaFoldDB" id="A0A0F9AX46"/>
<gene>
    <name evidence="1" type="ORF">LCGC14_2598880</name>
</gene>
<proteinExistence type="predicted"/>
<name>A0A0F9AX46_9ZZZZ</name>
<evidence type="ECO:0008006" key="2">
    <source>
        <dbReference type="Google" id="ProtNLM"/>
    </source>
</evidence>
<accession>A0A0F9AX46</accession>
<organism evidence="1">
    <name type="scientific">marine sediment metagenome</name>
    <dbReference type="NCBI Taxonomy" id="412755"/>
    <lineage>
        <taxon>unclassified sequences</taxon>
        <taxon>metagenomes</taxon>
        <taxon>ecological metagenomes</taxon>
    </lineage>
</organism>
<dbReference type="EMBL" id="LAZR01043825">
    <property type="protein sequence ID" value="KKL06152.1"/>
    <property type="molecule type" value="Genomic_DNA"/>
</dbReference>
<comment type="caution">
    <text evidence="1">The sequence shown here is derived from an EMBL/GenBank/DDBJ whole genome shotgun (WGS) entry which is preliminary data.</text>
</comment>